<keyword evidence="10" id="KW-1185">Reference proteome</keyword>
<evidence type="ECO:0000313" key="9">
    <source>
        <dbReference type="EMBL" id="UXI68635.1"/>
    </source>
</evidence>
<reference evidence="9" key="1">
    <citation type="submission" date="2022-09" db="EMBL/GenBank/DDBJ databases">
        <title>Tahibacter sp. nov., isolated from a fresh water.</title>
        <authorList>
            <person name="Baek J.H."/>
            <person name="Lee J.K."/>
            <person name="Kim J.M."/>
            <person name="Jeon C.O."/>
        </authorList>
    </citation>
    <scope>NUCLEOTIDE SEQUENCE</scope>
    <source>
        <strain evidence="9">W38</strain>
    </source>
</reference>
<protein>
    <submittedName>
        <fullName evidence="9">ABC transporter permease</fullName>
    </submittedName>
</protein>
<feature type="transmembrane region" description="Helical" evidence="7">
    <location>
        <begin position="83"/>
        <end position="103"/>
    </location>
</feature>
<dbReference type="RefSeq" id="WP_261695594.1">
    <property type="nucleotide sequence ID" value="NZ_CP104694.1"/>
</dbReference>
<dbReference type="Gene3D" id="1.10.3720.10">
    <property type="entry name" value="MetI-like"/>
    <property type="match status" value="1"/>
</dbReference>
<organism evidence="9 10">
    <name type="scientific">Tahibacter amnicola</name>
    <dbReference type="NCBI Taxonomy" id="2976241"/>
    <lineage>
        <taxon>Bacteria</taxon>
        <taxon>Pseudomonadati</taxon>
        <taxon>Pseudomonadota</taxon>
        <taxon>Gammaproteobacteria</taxon>
        <taxon>Lysobacterales</taxon>
        <taxon>Rhodanobacteraceae</taxon>
        <taxon>Tahibacter</taxon>
    </lineage>
</organism>
<dbReference type="Pfam" id="PF00528">
    <property type="entry name" value="BPD_transp_1"/>
    <property type="match status" value="1"/>
</dbReference>
<keyword evidence="5 7" id="KW-1133">Transmembrane helix</keyword>
<dbReference type="PROSITE" id="PS50928">
    <property type="entry name" value="ABC_TM1"/>
    <property type="match status" value="1"/>
</dbReference>
<evidence type="ECO:0000256" key="6">
    <source>
        <dbReference type="ARBA" id="ARBA00023136"/>
    </source>
</evidence>
<evidence type="ECO:0000256" key="1">
    <source>
        <dbReference type="ARBA" id="ARBA00004651"/>
    </source>
</evidence>
<keyword evidence="3" id="KW-1003">Cell membrane</keyword>
<accession>A0ABY6BJS4</accession>
<dbReference type="SUPFAM" id="SSF161098">
    <property type="entry name" value="MetI-like"/>
    <property type="match status" value="1"/>
</dbReference>
<feature type="transmembrane region" description="Helical" evidence="7">
    <location>
        <begin position="22"/>
        <end position="43"/>
    </location>
</feature>
<keyword evidence="2 7" id="KW-0813">Transport</keyword>
<evidence type="ECO:0000256" key="3">
    <source>
        <dbReference type="ARBA" id="ARBA00022475"/>
    </source>
</evidence>
<gene>
    <name evidence="9" type="ORF">N4264_03010</name>
</gene>
<feature type="transmembrane region" description="Helical" evidence="7">
    <location>
        <begin position="198"/>
        <end position="218"/>
    </location>
</feature>
<dbReference type="InterPro" id="IPR035906">
    <property type="entry name" value="MetI-like_sf"/>
</dbReference>
<dbReference type="Proteomes" id="UP001064632">
    <property type="component" value="Chromosome"/>
</dbReference>
<evidence type="ECO:0000256" key="4">
    <source>
        <dbReference type="ARBA" id="ARBA00022692"/>
    </source>
</evidence>
<dbReference type="CDD" id="cd06261">
    <property type="entry name" value="TM_PBP2"/>
    <property type="match status" value="1"/>
</dbReference>
<dbReference type="InterPro" id="IPR000515">
    <property type="entry name" value="MetI-like"/>
</dbReference>
<keyword evidence="6 7" id="KW-0472">Membrane</keyword>
<evidence type="ECO:0000256" key="2">
    <source>
        <dbReference type="ARBA" id="ARBA00022448"/>
    </source>
</evidence>
<evidence type="ECO:0000313" key="10">
    <source>
        <dbReference type="Proteomes" id="UP001064632"/>
    </source>
</evidence>
<comment type="subcellular location">
    <subcellularLocation>
        <location evidence="1 7">Cell membrane</location>
        <topology evidence="1 7">Multi-pass membrane protein</topology>
    </subcellularLocation>
</comment>
<feature type="transmembrane region" description="Helical" evidence="7">
    <location>
        <begin position="123"/>
        <end position="154"/>
    </location>
</feature>
<feature type="transmembrane region" description="Helical" evidence="7">
    <location>
        <begin position="238"/>
        <end position="256"/>
    </location>
</feature>
<keyword evidence="4 7" id="KW-0812">Transmembrane</keyword>
<proteinExistence type="inferred from homology"/>
<name>A0ABY6BJS4_9GAMM</name>
<evidence type="ECO:0000256" key="5">
    <source>
        <dbReference type="ARBA" id="ARBA00022989"/>
    </source>
</evidence>
<comment type="similarity">
    <text evidence="7">Belongs to the binding-protein-dependent transport system permease family.</text>
</comment>
<dbReference type="PANTHER" id="PTHR30151:SF0">
    <property type="entry name" value="ABC TRANSPORTER PERMEASE PROTEIN MJ0413-RELATED"/>
    <property type="match status" value="1"/>
</dbReference>
<dbReference type="EMBL" id="CP104694">
    <property type="protein sequence ID" value="UXI68635.1"/>
    <property type="molecule type" value="Genomic_DNA"/>
</dbReference>
<feature type="domain" description="ABC transmembrane type-1" evidence="8">
    <location>
        <begin position="76"/>
        <end position="256"/>
    </location>
</feature>
<sequence>MASESSTWNPYAPLSGRATRQLGLTAVAAVLILWSLISGLELVGPNKLPAPWQVAKAFAYLAWDGENGRSLLLNATMWSVGRVLAAGALVVAIGIPIGVLMGASPRVNAVLSPLVDPFRSAPVVALLPIMVMWFGIGEWMKILFLFVGAVVYLIPMVRDAMQAVPQAYWISARDLGATPWEAVRHAVLPLAMPRIADAVIVGVSVMWTYITVAEYVNAREGLGQLIQNARRFSAMDQVFAGIIVIVAFALLSYQLMRYIKSKMYPWETKL</sequence>
<dbReference type="PANTHER" id="PTHR30151">
    <property type="entry name" value="ALKANE SULFONATE ABC TRANSPORTER-RELATED, MEMBRANE SUBUNIT"/>
    <property type="match status" value="1"/>
</dbReference>
<evidence type="ECO:0000259" key="8">
    <source>
        <dbReference type="PROSITE" id="PS50928"/>
    </source>
</evidence>
<evidence type="ECO:0000256" key="7">
    <source>
        <dbReference type="RuleBase" id="RU363032"/>
    </source>
</evidence>